<sequence length="32" mass="3425">MEEEGLSLSHVEKSEQVGIASIGDSDARSLSY</sequence>
<proteinExistence type="predicted"/>
<name>A0A4Y2P5L8_ARAVE</name>
<accession>A0A4Y2P5L8</accession>
<dbReference type="AlphaFoldDB" id="A0A4Y2P5L8"/>
<gene>
    <name evidence="2" type="ORF">AVEN_14677_1</name>
</gene>
<dbReference type="Proteomes" id="UP000499080">
    <property type="component" value="Unassembled WGS sequence"/>
</dbReference>
<comment type="caution">
    <text evidence="2">The sequence shown here is derived from an EMBL/GenBank/DDBJ whole genome shotgun (WGS) entry which is preliminary data.</text>
</comment>
<reference evidence="2 3" key="1">
    <citation type="journal article" date="2019" name="Sci. Rep.">
        <title>Orb-weaving spider Araneus ventricosus genome elucidates the spidroin gene catalogue.</title>
        <authorList>
            <person name="Kono N."/>
            <person name="Nakamura H."/>
            <person name="Ohtoshi R."/>
            <person name="Moran D.A.P."/>
            <person name="Shinohara A."/>
            <person name="Yoshida Y."/>
            <person name="Fujiwara M."/>
            <person name="Mori M."/>
            <person name="Tomita M."/>
            <person name="Arakawa K."/>
        </authorList>
    </citation>
    <scope>NUCLEOTIDE SEQUENCE [LARGE SCALE GENOMIC DNA]</scope>
</reference>
<protein>
    <submittedName>
        <fullName evidence="2">Uncharacterized protein</fullName>
    </submittedName>
</protein>
<evidence type="ECO:0000256" key="1">
    <source>
        <dbReference type="SAM" id="MobiDB-lite"/>
    </source>
</evidence>
<evidence type="ECO:0000313" key="2">
    <source>
        <dbReference type="EMBL" id="GBN47215.1"/>
    </source>
</evidence>
<organism evidence="2 3">
    <name type="scientific">Araneus ventricosus</name>
    <name type="common">Orbweaver spider</name>
    <name type="synonym">Epeira ventricosa</name>
    <dbReference type="NCBI Taxonomy" id="182803"/>
    <lineage>
        <taxon>Eukaryota</taxon>
        <taxon>Metazoa</taxon>
        <taxon>Ecdysozoa</taxon>
        <taxon>Arthropoda</taxon>
        <taxon>Chelicerata</taxon>
        <taxon>Arachnida</taxon>
        <taxon>Araneae</taxon>
        <taxon>Araneomorphae</taxon>
        <taxon>Entelegynae</taxon>
        <taxon>Araneoidea</taxon>
        <taxon>Araneidae</taxon>
        <taxon>Araneus</taxon>
    </lineage>
</organism>
<keyword evidence="3" id="KW-1185">Reference proteome</keyword>
<dbReference type="EMBL" id="BGPR01213552">
    <property type="protein sequence ID" value="GBN47215.1"/>
    <property type="molecule type" value="Genomic_DNA"/>
</dbReference>
<feature type="region of interest" description="Disordered" evidence="1">
    <location>
        <begin position="1"/>
        <end position="32"/>
    </location>
</feature>
<feature type="non-terminal residue" evidence="2">
    <location>
        <position position="32"/>
    </location>
</feature>
<evidence type="ECO:0000313" key="3">
    <source>
        <dbReference type="Proteomes" id="UP000499080"/>
    </source>
</evidence>